<protein>
    <recommendedName>
        <fullName evidence="3">DUF3800 domain-containing protein</fullName>
    </recommendedName>
</protein>
<dbReference type="RefSeq" id="WP_099699055.1">
    <property type="nucleotide sequence ID" value="NZ_NOVD01000081.1"/>
</dbReference>
<dbReference type="Proteomes" id="UP000230886">
    <property type="component" value="Unassembled WGS sequence"/>
</dbReference>
<dbReference type="InterPro" id="IPR024524">
    <property type="entry name" value="DUF3800"/>
</dbReference>
<evidence type="ECO:0000313" key="1">
    <source>
        <dbReference type="EMBL" id="PCK22192.1"/>
    </source>
</evidence>
<organism evidence="1 2">
    <name type="scientific">Rhodococcus qingshengii</name>
    <dbReference type="NCBI Taxonomy" id="334542"/>
    <lineage>
        <taxon>Bacteria</taxon>
        <taxon>Bacillati</taxon>
        <taxon>Actinomycetota</taxon>
        <taxon>Actinomycetes</taxon>
        <taxon>Mycobacteriales</taxon>
        <taxon>Nocardiaceae</taxon>
        <taxon>Rhodococcus</taxon>
        <taxon>Rhodococcus erythropolis group</taxon>
    </lineage>
</organism>
<proteinExistence type="predicted"/>
<comment type="caution">
    <text evidence="1">The sequence shown here is derived from an EMBL/GenBank/DDBJ whole genome shotgun (WGS) entry which is preliminary data.</text>
</comment>
<reference evidence="1 2" key="1">
    <citation type="submission" date="2017-07" db="EMBL/GenBank/DDBJ databases">
        <title>Draft sequence of Rhodococcus enclensis 23b-28.</title>
        <authorList>
            <person name="Besaury L."/>
            <person name="Sancelme M."/>
            <person name="Amato P."/>
            <person name="Lallement A."/>
            <person name="Delort A.-M."/>
        </authorList>
    </citation>
    <scope>NUCLEOTIDE SEQUENCE [LARGE SCALE GENOMIC DNA]</scope>
    <source>
        <strain evidence="1 2">23b-28</strain>
    </source>
</reference>
<gene>
    <name evidence="1" type="ORF">CHR55_32950</name>
</gene>
<dbReference type="Pfam" id="PF12686">
    <property type="entry name" value="DUF3800"/>
    <property type="match status" value="1"/>
</dbReference>
<dbReference type="AlphaFoldDB" id="A0A2A5IYK4"/>
<dbReference type="EMBL" id="NOVD01000081">
    <property type="protein sequence ID" value="PCK22192.1"/>
    <property type="molecule type" value="Genomic_DNA"/>
</dbReference>
<evidence type="ECO:0000313" key="2">
    <source>
        <dbReference type="Proteomes" id="UP000230886"/>
    </source>
</evidence>
<name>A0A2A5IYK4_RHOSG</name>
<sequence>MLLAYLDEFGHIGPYIGPDHPKFNDHPVFGYAGFVMPAENVRKFGGFFEHIKETLLKFEIQKANAHPRRWEKKGASLFTTRNIVRYPEASHAFRRLMRRLTELDGKIIYYGQVKPLGSEKETGESSSARNAHHLRQSLMRLSTYASDRDTNIIVVLDSVDDKPRLHAVETMSSFIYSRSSPTDLRRVVESPMQVESHLYATIQFADWVCALLSRTSHHHFVDGSEFSWAKERFGTLMTDSCTEQSKIHLPQANGKHGSVHAKRLFGPTTWSERQTTTEPPAPFGAALGERVPGLAALRDALAENR</sequence>
<accession>A0A2A5IYK4</accession>
<evidence type="ECO:0008006" key="3">
    <source>
        <dbReference type="Google" id="ProtNLM"/>
    </source>
</evidence>